<dbReference type="PROSITE" id="PS00041">
    <property type="entry name" value="HTH_ARAC_FAMILY_1"/>
    <property type="match status" value="2"/>
</dbReference>
<sequence length="272" mass="30175">MTDTAPLRAVTSRAKGVVDPATAQRKFRLARYEPAPDLAPFLDYHWIVEWDLRGQPDFVQRTLPYPVVNIVFDAELTAIFGVVSGSYEHRLTGANRGLGLRFRPGGFRGLLKRPLHTITDIHLPLSAVLPLDDAAAEQAVLSQPDDAGMIAAAENLLRPLLGEPDPKVDRLNALLVQAQNDPTLTRVDELAERAGVGMRALQAWFSDYVGVSPKWVIRRYRLHEAADQLASGAELDLADLAQRLGYYDQAHLTRDFSRLVGKPPQAYRSPPR</sequence>
<proteinExistence type="predicted"/>
<dbReference type="PANTHER" id="PTHR46796">
    <property type="entry name" value="HTH-TYPE TRANSCRIPTIONAL ACTIVATOR RHAS-RELATED"/>
    <property type="match status" value="1"/>
</dbReference>
<keyword evidence="3" id="KW-0804">Transcription</keyword>
<feature type="domain" description="HTH araC/xylS-type" evidence="4">
    <location>
        <begin position="169"/>
        <end position="270"/>
    </location>
</feature>
<accession>A0ABU1YR55</accession>
<comment type="caution">
    <text evidence="5">The sequence shown here is derived from an EMBL/GenBank/DDBJ whole genome shotgun (WGS) entry which is preliminary data.</text>
</comment>
<reference evidence="5 6" key="1">
    <citation type="submission" date="2023-07" db="EMBL/GenBank/DDBJ databases">
        <title>Sorghum-associated microbial communities from plants grown in Nebraska, USA.</title>
        <authorList>
            <person name="Schachtman D."/>
        </authorList>
    </citation>
    <scope>NUCLEOTIDE SEQUENCE [LARGE SCALE GENOMIC DNA]</scope>
    <source>
        <strain evidence="5 6">BE314</strain>
    </source>
</reference>
<evidence type="ECO:0000313" key="6">
    <source>
        <dbReference type="Proteomes" id="UP001180453"/>
    </source>
</evidence>
<dbReference type="Pfam" id="PF20240">
    <property type="entry name" value="DUF6597"/>
    <property type="match status" value="1"/>
</dbReference>
<keyword evidence="1" id="KW-0805">Transcription regulation</keyword>
<protein>
    <submittedName>
        <fullName evidence="5">AraC-like DNA-binding protein</fullName>
    </submittedName>
</protein>
<keyword evidence="6" id="KW-1185">Reference proteome</keyword>
<dbReference type="InterPro" id="IPR018060">
    <property type="entry name" value="HTH_AraC"/>
</dbReference>
<evidence type="ECO:0000256" key="2">
    <source>
        <dbReference type="ARBA" id="ARBA00023125"/>
    </source>
</evidence>
<dbReference type="RefSeq" id="WP_310268417.1">
    <property type="nucleotide sequence ID" value="NZ_JAVDXU010000003.1"/>
</dbReference>
<dbReference type="Pfam" id="PF12833">
    <property type="entry name" value="HTH_18"/>
    <property type="match status" value="1"/>
</dbReference>
<dbReference type="InterPro" id="IPR046532">
    <property type="entry name" value="DUF6597"/>
</dbReference>
<dbReference type="SUPFAM" id="SSF46689">
    <property type="entry name" value="Homeodomain-like"/>
    <property type="match status" value="1"/>
</dbReference>
<dbReference type="Gene3D" id="1.10.10.60">
    <property type="entry name" value="Homeodomain-like"/>
    <property type="match status" value="1"/>
</dbReference>
<dbReference type="Proteomes" id="UP001180453">
    <property type="component" value="Unassembled WGS sequence"/>
</dbReference>
<gene>
    <name evidence="5" type="ORF">J2X20_004012</name>
</gene>
<evidence type="ECO:0000256" key="3">
    <source>
        <dbReference type="ARBA" id="ARBA00023163"/>
    </source>
</evidence>
<dbReference type="InterPro" id="IPR018062">
    <property type="entry name" value="HTH_AraC-typ_CS"/>
</dbReference>
<keyword evidence="2" id="KW-0238">DNA-binding</keyword>
<name>A0ABU1YR55_ROSSA</name>
<dbReference type="EMBL" id="JAVDXU010000003">
    <property type="protein sequence ID" value="MDR7271344.1"/>
    <property type="molecule type" value="Genomic_DNA"/>
</dbReference>
<evidence type="ECO:0000313" key="5">
    <source>
        <dbReference type="EMBL" id="MDR7271344.1"/>
    </source>
</evidence>
<dbReference type="InterPro" id="IPR009057">
    <property type="entry name" value="Homeodomain-like_sf"/>
</dbReference>
<dbReference type="SMART" id="SM00342">
    <property type="entry name" value="HTH_ARAC"/>
    <property type="match status" value="1"/>
</dbReference>
<dbReference type="PROSITE" id="PS01124">
    <property type="entry name" value="HTH_ARAC_FAMILY_2"/>
    <property type="match status" value="1"/>
</dbReference>
<dbReference type="InterPro" id="IPR050204">
    <property type="entry name" value="AraC_XylS_family_regulators"/>
</dbReference>
<evidence type="ECO:0000256" key="1">
    <source>
        <dbReference type="ARBA" id="ARBA00023015"/>
    </source>
</evidence>
<organism evidence="5 6">
    <name type="scientific">Roseateles saccharophilus</name>
    <name type="common">Pseudomonas saccharophila</name>
    <dbReference type="NCBI Taxonomy" id="304"/>
    <lineage>
        <taxon>Bacteria</taxon>
        <taxon>Pseudomonadati</taxon>
        <taxon>Pseudomonadota</taxon>
        <taxon>Betaproteobacteria</taxon>
        <taxon>Burkholderiales</taxon>
        <taxon>Sphaerotilaceae</taxon>
        <taxon>Roseateles</taxon>
    </lineage>
</organism>
<evidence type="ECO:0000259" key="4">
    <source>
        <dbReference type="PROSITE" id="PS01124"/>
    </source>
</evidence>